<name>A0ABR1XBU3_9PEZI</name>
<protein>
    <submittedName>
        <fullName evidence="2">Uncharacterized protein</fullName>
    </submittedName>
</protein>
<dbReference type="GeneID" id="92038171"/>
<evidence type="ECO:0000313" key="2">
    <source>
        <dbReference type="EMBL" id="KAK8094111.1"/>
    </source>
</evidence>
<dbReference type="EMBL" id="JAQQWN010000002">
    <property type="protein sequence ID" value="KAK8094111.1"/>
    <property type="molecule type" value="Genomic_DNA"/>
</dbReference>
<reference evidence="2 3" key="1">
    <citation type="submission" date="2023-01" db="EMBL/GenBank/DDBJ databases">
        <title>Analysis of 21 Apiospora genomes using comparative genomics revels a genus with tremendous synthesis potential of carbohydrate active enzymes and secondary metabolites.</title>
        <authorList>
            <person name="Sorensen T."/>
        </authorList>
    </citation>
    <scope>NUCLEOTIDE SEQUENCE [LARGE SCALE GENOMIC DNA]</scope>
    <source>
        <strain evidence="2 3">CBS 114990</strain>
    </source>
</reference>
<gene>
    <name evidence="2" type="ORF">PG997_000796</name>
</gene>
<sequence>MVNAPDRITPKYHAWGKIPGRGPRRLLSSLEEWTRKRKQTSSGLAEDWQDLRIYRSLCDAGDERHEPSLCSPSHPTLESEFQVSTVLDLKHIAYVFPLTSSGAITETIRIGQSTTSSGKAPTSDPRPGVLTDSTHGACPHPPLGGVWNVPSPFGRRQIRLKMPCFAAGHDIARTDRPRRRRILDGLWSARLEPSMCLGLSSETAFPVAGLVVAQSLLGSLLPTQQILTRLAH</sequence>
<feature type="region of interest" description="Disordered" evidence="1">
    <location>
        <begin position="111"/>
        <end position="135"/>
    </location>
</feature>
<proteinExistence type="predicted"/>
<feature type="compositionally biased region" description="Polar residues" evidence="1">
    <location>
        <begin position="111"/>
        <end position="120"/>
    </location>
</feature>
<dbReference type="RefSeq" id="XP_066674884.1">
    <property type="nucleotide sequence ID" value="XM_066805111.1"/>
</dbReference>
<evidence type="ECO:0000313" key="3">
    <source>
        <dbReference type="Proteomes" id="UP001433268"/>
    </source>
</evidence>
<accession>A0ABR1XBU3</accession>
<organism evidence="2 3">
    <name type="scientific">Apiospora hydei</name>
    <dbReference type="NCBI Taxonomy" id="1337664"/>
    <lineage>
        <taxon>Eukaryota</taxon>
        <taxon>Fungi</taxon>
        <taxon>Dikarya</taxon>
        <taxon>Ascomycota</taxon>
        <taxon>Pezizomycotina</taxon>
        <taxon>Sordariomycetes</taxon>
        <taxon>Xylariomycetidae</taxon>
        <taxon>Amphisphaeriales</taxon>
        <taxon>Apiosporaceae</taxon>
        <taxon>Apiospora</taxon>
    </lineage>
</organism>
<dbReference type="Proteomes" id="UP001433268">
    <property type="component" value="Unassembled WGS sequence"/>
</dbReference>
<keyword evidence="3" id="KW-1185">Reference proteome</keyword>
<evidence type="ECO:0000256" key="1">
    <source>
        <dbReference type="SAM" id="MobiDB-lite"/>
    </source>
</evidence>
<comment type="caution">
    <text evidence="2">The sequence shown here is derived from an EMBL/GenBank/DDBJ whole genome shotgun (WGS) entry which is preliminary data.</text>
</comment>